<dbReference type="Proteomes" id="UP000250235">
    <property type="component" value="Unassembled WGS sequence"/>
</dbReference>
<dbReference type="GO" id="GO:0099402">
    <property type="term" value="P:plant organ development"/>
    <property type="evidence" value="ECO:0007669"/>
    <property type="project" value="UniProtKB-ARBA"/>
</dbReference>
<dbReference type="NCBIfam" id="TIGR00756">
    <property type="entry name" value="PPR"/>
    <property type="match status" value="6"/>
</dbReference>
<name>A0A2Z7BBZ2_9LAMI</name>
<comment type="similarity">
    <text evidence="2">Belongs to the PPR family. PCMP-E subfamily.</text>
</comment>
<evidence type="ECO:0000313" key="4">
    <source>
        <dbReference type="EMBL" id="KZV31537.1"/>
    </source>
</evidence>
<sequence length="874" mass="97182">MDMELGKQVHCEIFKMGLNSDAYCEGALIDLYAKCGNLFCARRIFDNVLDPDMISWTALISGYAQVGLTEEAVEIFMKMQRVGRMPDQVVFVTVLNAYVGQGRLDDAWHLFSKMPNPNVVACNVMIAGHAKSGHEGEAIKIFKHMMQSSVKPTRSTLGSVFSAIANVANYEYGLQVHAQAVKQGLDCNIYSGSSLINMYAKCKHMELAHAVFDELKEKNDVSWNTLLRGYAQNGHALEVLNLFTNMRISGFQPDEYTYTSILSACAYLENMEMGCQLHSIIVKNMHGLNLYVGNALVDMYAKCGALPDARKQFELISNRDHVSWNAIIVGYVRDEQEEEAFYLFRQMVSEGIEPDEVSMASILSAAANLQDLGKGRQVHCFLIKYGLEEALYSGSALIDMYCKCGIVAAATEVFSYMPQISVVCVNALISGHARVNIVTAVTIFKSMLAEGLQPSEITFATLLEACSDNTYLHFGCQIHCSVIKLGLSFCDEFLVVSLLAMYMNAQVITSAIEVFTELPCPKSTVMWTVLISGSIDNDYGEEALYWYQEMRIHNVMPDQATFASVLRACSVLASLEEGRKIHSIVFHIGYDEDEVTGSALVDMYAKCGDVRSSALVFGEMASKKDTISWNSMIVGYAKNGFAENALNIFDEMKQENVKPDEITFLGVLTACSHAGMVSEGQELYNSMISHYGVHPRVDHCACMIDLFGRWGFLMEAENFINSLDFEPDSMIWATYLNTCRLHGDDLRGQQAAEKLIHLEPQDSSPYVLLSNMYAASGNWEGVNFVRKNMNERGVQKFPGCSWIIVEQKTNYFVSGDKFHPNAVEIIALLKDLAALMKDEGYVSESIDVVLNEVRDCNHSLLIGTGTGLHLHLTN</sequence>
<feature type="repeat" description="PPR" evidence="3">
    <location>
        <begin position="118"/>
        <end position="152"/>
    </location>
</feature>
<dbReference type="InterPro" id="IPR002885">
    <property type="entry name" value="PPR_rpt"/>
</dbReference>
<dbReference type="Pfam" id="PF01535">
    <property type="entry name" value="PPR"/>
    <property type="match status" value="1"/>
</dbReference>
<dbReference type="PANTHER" id="PTHR47926:SF441">
    <property type="entry name" value="PENTATRICOPEPTIDE REPEAT-CONTAINING PROTEIN"/>
    <property type="match status" value="1"/>
</dbReference>
<dbReference type="Pfam" id="PF13812">
    <property type="entry name" value="PPR_3"/>
    <property type="match status" value="1"/>
</dbReference>
<keyword evidence="1" id="KW-0677">Repeat</keyword>
<dbReference type="GO" id="GO:0009451">
    <property type="term" value="P:RNA modification"/>
    <property type="evidence" value="ECO:0007669"/>
    <property type="project" value="InterPro"/>
</dbReference>
<evidence type="ECO:0000313" key="5">
    <source>
        <dbReference type="Proteomes" id="UP000250235"/>
    </source>
</evidence>
<protein>
    <submittedName>
        <fullName evidence="4">Pentatricopeptide repeat-containing protein mitochondrial-like</fullName>
    </submittedName>
</protein>
<feature type="repeat" description="PPR" evidence="3">
    <location>
        <begin position="52"/>
        <end position="86"/>
    </location>
</feature>
<evidence type="ECO:0000256" key="3">
    <source>
        <dbReference type="PROSITE-ProRule" id="PRU00708"/>
    </source>
</evidence>
<dbReference type="GO" id="GO:0005739">
    <property type="term" value="C:mitochondrion"/>
    <property type="evidence" value="ECO:0007669"/>
    <property type="project" value="UniProtKB-ARBA"/>
</dbReference>
<feature type="repeat" description="PPR" evidence="3">
    <location>
        <begin position="87"/>
        <end position="117"/>
    </location>
</feature>
<reference evidence="4 5" key="1">
    <citation type="journal article" date="2015" name="Proc. Natl. Acad. Sci. U.S.A.">
        <title>The resurrection genome of Boea hygrometrica: A blueprint for survival of dehydration.</title>
        <authorList>
            <person name="Xiao L."/>
            <person name="Yang G."/>
            <person name="Zhang L."/>
            <person name="Yang X."/>
            <person name="Zhao S."/>
            <person name="Ji Z."/>
            <person name="Zhou Q."/>
            <person name="Hu M."/>
            <person name="Wang Y."/>
            <person name="Chen M."/>
            <person name="Xu Y."/>
            <person name="Jin H."/>
            <person name="Xiao X."/>
            <person name="Hu G."/>
            <person name="Bao F."/>
            <person name="Hu Y."/>
            <person name="Wan P."/>
            <person name="Li L."/>
            <person name="Deng X."/>
            <person name="Kuang T."/>
            <person name="Xiang C."/>
            <person name="Zhu J.K."/>
            <person name="Oliver M.J."/>
            <person name="He Y."/>
        </authorList>
    </citation>
    <scope>NUCLEOTIDE SEQUENCE [LARGE SCALE GENOMIC DNA]</scope>
    <source>
        <strain evidence="5">cv. XS01</strain>
    </source>
</reference>
<keyword evidence="5" id="KW-1185">Reference proteome</keyword>
<feature type="repeat" description="PPR" evidence="3">
    <location>
        <begin position="320"/>
        <end position="354"/>
    </location>
</feature>
<dbReference type="Gene3D" id="1.25.40.10">
    <property type="entry name" value="Tetratricopeptide repeat domain"/>
    <property type="match status" value="6"/>
</dbReference>
<evidence type="ECO:0000256" key="2">
    <source>
        <dbReference type="ARBA" id="ARBA00061659"/>
    </source>
</evidence>
<feature type="repeat" description="PPR" evidence="3">
    <location>
        <begin position="625"/>
        <end position="659"/>
    </location>
</feature>
<dbReference type="OrthoDB" id="1934782at2759"/>
<dbReference type="Pfam" id="PF13041">
    <property type="entry name" value="PPR_2"/>
    <property type="match status" value="6"/>
</dbReference>
<dbReference type="Pfam" id="PF20431">
    <property type="entry name" value="E_motif"/>
    <property type="match status" value="1"/>
</dbReference>
<evidence type="ECO:0000256" key="1">
    <source>
        <dbReference type="ARBA" id="ARBA00022737"/>
    </source>
</evidence>
<dbReference type="FunFam" id="1.25.40.10:FF:000381">
    <property type="entry name" value="Pentatricopeptide repeat-containing protein"/>
    <property type="match status" value="1"/>
</dbReference>
<dbReference type="FunFam" id="1.25.40.10:FF:000073">
    <property type="entry name" value="Pentatricopeptide repeat-containing protein chloroplastic"/>
    <property type="match status" value="2"/>
</dbReference>
<dbReference type="FunFam" id="1.25.40.10:FF:000158">
    <property type="entry name" value="pentatricopeptide repeat-containing protein At2g33680"/>
    <property type="match status" value="1"/>
</dbReference>
<feature type="repeat" description="PPR" evidence="3">
    <location>
        <begin position="219"/>
        <end position="253"/>
    </location>
</feature>
<gene>
    <name evidence="4" type="ORF">F511_07388</name>
</gene>
<accession>A0A2Z7BBZ2</accession>
<dbReference type="PROSITE" id="PS51375">
    <property type="entry name" value="PPR"/>
    <property type="match status" value="6"/>
</dbReference>
<dbReference type="PANTHER" id="PTHR47926">
    <property type="entry name" value="PENTATRICOPEPTIDE REPEAT-CONTAINING PROTEIN"/>
    <property type="match status" value="1"/>
</dbReference>
<dbReference type="FunFam" id="1.25.40.10:FF:000205">
    <property type="entry name" value="Pentatricopeptide repeat-containing protein, mitochondrial"/>
    <property type="match status" value="1"/>
</dbReference>
<dbReference type="GO" id="GO:0003723">
    <property type="term" value="F:RNA binding"/>
    <property type="evidence" value="ECO:0007669"/>
    <property type="project" value="InterPro"/>
</dbReference>
<dbReference type="EMBL" id="KV007465">
    <property type="protein sequence ID" value="KZV31537.1"/>
    <property type="molecule type" value="Genomic_DNA"/>
</dbReference>
<proteinExistence type="inferred from homology"/>
<organism evidence="4 5">
    <name type="scientific">Dorcoceras hygrometricum</name>
    <dbReference type="NCBI Taxonomy" id="472368"/>
    <lineage>
        <taxon>Eukaryota</taxon>
        <taxon>Viridiplantae</taxon>
        <taxon>Streptophyta</taxon>
        <taxon>Embryophyta</taxon>
        <taxon>Tracheophyta</taxon>
        <taxon>Spermatophyta</taxon>
        <taxon>Magnoliopsida</taxon>
        <taxon>eudicotyledons</taxon>
        <taxon>Gunneridae</taxon>
        <taxon>Pentapetalae</taxon>
        <taxon>asterids</taxon>
        <taxon>lamiids</taxon>
        <taxon>Lamiales</taxon>
        <taxon>Gesneriaceae</taxon>
        <taxon>Didymocarpoideae</taxon>
        <taxon>Trichosporeae</taxon>
        <taxon>Loxocarpinae</taxon>
        <taxon>Dorcoceras</taxon>
    </lineage>
</organism>
<dbReference type="InterPro" id="IPR011990">
    <property type="entry name" value="TPR-like_helical_dom_sf"/>
</dbReference>
<dbReference type="InterPro" id="IPR046848">
    <property type="entry name" value="E_motif"/>
</dbReference>
<dbReference type="InterPro" id="IPR046960">
    <property type="entry name" value="PPR_At4g14850-like_plant"/>
</dbReference>
<dbReference type="AlphaFoldDB" id="A0A2Z7BBZ2"/>